<proteinExistence type="inferred from homology"/>
<dbReference type="InterPro" id="IPR002491">
    <property type="entry name" value="ABC_transptr_periplasmic_BD"/>
</dbReference>
<reference evidence="2 3" key="1">
    <citation type="journal article" date="2018" name="Elife">
        <title>Discovery and characterization of a prevalent human gut bacterial enzyme sufficient for the inactivation of a family of plant toxins.</title>
        <authorList>
            <person name="Koppel N."/>
            <person name="Bisanz J.E."/>
            <person name="Pandelia M.E."/>
            <person name="Turnbaugh P.J."/>
            <person name="Balskus E.P."/>
        </authorList>
    </citation>
    <scope>NUCLEOTIDE SEQUENCE [LARGE SCALE GENOMIC DNA]</scope>
    <source>
        <strain evidence="2 3">OB21 GAM 11</strain>
    </source>
</reference>
<dbReference type="AlphaFoldDB" id="A0A369NZF6"/>
<evidence type="ECO:0000256" key="1">
    <source>
        <dbReference type="ARBA" id="ARBA00008814"/>
    </source>
</evidence>
<dbReference type="SUPFAM" id="SSF53807">
    <property type="entry name" value="Helical backbone' metal receptor"/>
    <property type="match status" value="1"/>
</dbReference>
<dbReference type="InterPro" id="IPR050902">
    <property type="entry name" value="ABC_Transporter_SBP"/>
</dbReference>
<name>A0A369NZF6_9ACTN</name>
<dbReference type="PANTHER" id="PTHR30535">
    <property type="entry name" value="VITAMIN B12-BINDING PROTEIN"/>
    <property type="match status" value="1"/>
</dbReference>
<accession>A0A369NZF6</accession>
<dbReference type="PANTHER" id="PTHR30535:SF34">
    <property type="entry name" value="MOLYBDATE-BINDING PROTEIN MOLA"/>
    <property type="match status" value="1"/>
</dbReference>
<dbReference type="EMBL" id="PPUT01000022">
    <property type="protein sequence ID" value="RDC43105.1"/>
    <property type="molecule type" value="Genomic_DNA"/>
</dbReference>
<dbReference type="PROSITE" id="PS51257">
    <property type="entry name" value="PROKAR_LIPOPROTEIN"/>
    <property type="match status" value="1"/>
</dbReference>
<dbReference type="Pfam" id="PF01497">
    <property type="entry name" value="Peripla_BP_2"/>
    <property type="match status" value="1"/>
</dbReference>
<organism evidence="2 3">
    <name type="scientific">Adlercreutzia equolifaciens subsp. celatus</name>
    <dbReference type="NCBI Taxonomy" id="394340"/>
    <lineage>
        <taxon>Bacteria</taxon>
        <taxon>Bacillati</taxon>
        <taxon>Actinomycetota</taxon>
        <taxon>Coriobacteriia</taxon>
        <taxon>Eggerthellales</taxon>
        <taxon>Eggerthellaceae</taxon>
        <taxon>Adlercreutzia</taxon>
    </lineage>
</organism>
<protein>
    <submittedName>
        <fullName evidence="2">ABC transporter substrate-binding protein</fullName>
    </submittedName>
</protein>
<dbReference type="RefSeq" id="WP_114538978.1">
    <property type="nucleotide sequence ID" value="NZ_PPUT01000022.1"/>
</dbReference>
<dbReference type="Gene3D" id="3.40.50.1980">
    <property type="entry name" value="Nitrogenase molybdenum iron protein domain"/>
    <property type="match status" value="2"/>
</dbReference>
<dbReference type="Gene3D" id="1.20.58.2180">
    <property type="match status" value="1"/>
</dbReference>
<evidence type="ECO:0000313" key="3">
    <source>
        <dbReference type="Proteomes" id="UP000253805"/>
    </source>
</evidence>
<evidence type="ECO:0000313" key="2">
    <source>
        <dbReference type="EMBL" id="RDC43105.1"/>
    </source>
</evidence>
<comment type="caution">
    <text evidence="2">The sequence shown here is derived from an EMBL/GenBank/DDBJ whole genome shotgun (WGS) entry which is preliminary data.</text>
</comment>
<gene>
    <name evidence="2" type="ORF">C1850_08455</name>
</gene>
<sequence length="389" mass="41805">MLKPTRNKRRIAALAGALALSTCLALGLAGCANSEGNGAAEPTAPATEQEANADAQAATEAESGAITFTDDLGRTVELPAQIDKICPSGFTAQQVLLTMAPDKMVGLAQELNDDQLKIFGEKFADYPVFGAVLGAKDDLNREAVAAAAPQVIIDTGEAKKGAKEDLDALQEQLGIPVIFIEAKLSDYGAAYERLGELLGMEERGSELSTYCTDVYNMTVTTMENIPENERVRMAYLLGDNGLNAIAKTSFQAAVVDMVADNVVVVDDVSGKGNGNEISLEQIALWNPDLIVFQTGSIYDTVGNDPAWKGIAAIDSGNYYQVPNVPYCWLNNPPTVNQLMGLQWLPRLLYPDAFDDSIEDVTRTYYSTMYNYDLSDTELADLLKDATGKA</sequence>
<comment type="similarity">
    <text evidence="1">Belongs to the bacterial solute-binding protein 8 family.</text>
</comment>
<dbReference type="PROSITE" id="PS50983">
    <property type="entry name" value="FE_B12_PBP"/>
    <property type="match status" value="1"/>
</dbReference>
<dbReference type="Proteomes" id="UP000253805">
    <property type="component" value="Unassembled WGS sequence"/>
</dbReference>